<feature type="transmembrane region" description="Helical" evidence="9">
    <location>
        <begin position="323"/>
        <end position="353"/>
    </location>
</feature>
<feature type="region of interest" description="Disordered" evidence="8">
    <location>
        <begin position="1"/>
        <end position="58"/>
    </location>
</feature>
<evidence type="ECO:0000256" key="1">
    <source>
        <dbReference type="ARBA" id="ARBA00004651"/>
    </source>
</evidence>
<sequence length="671" mass="70806">MVHQSGAGRGGGAAGRDVHLAGGPRPDPGRCGQGAGTGVRAPRAGAGRRRSAHPHPARLLRADGLLRGCAADGGRGDVRPHQRRTVRQPGQFQRGLPVDQPLPRRHPAEHGVPGYSACARGRGALSFDADETVPRYRSDRHRTGRCRITVTERAPSRSETASAGNGFTDAVARRDISSGAVWVGVVAVLTAAILVARAARYDWFGDELYFVAAGYHPAAGYVDQGPLVPLLARAAHAVAPDSTTVLRLPAILAGVAAIVVTAALAREFGGGRAARILAAIGYACCPYVVTQTASLSTFALDSTAVAVLTWLSARWVRTRADRLLLIAGVVAAIDLQVKLLLPVVVAALALGIACCGPREVVRRPALWAAAAVAAVSAAPALLWQERHGWPQLAMGAVIRDEQRAATGGTTGLPVQLVTMAGMLGVVLIGCAAYGFASRRLRDHRFLAVATCVVVLFVAVTGGRPYYVAGLLPVLFAAGACVLAERFPVRWSRATAFTAATVSIVIALAVVLLLPSGSPPRPVTTRAELSTRMRVSGTTGWDTLVAGASLAVERAGPDHARTAILTRTYWQAAALDRFGPPGLPPVYSPDRGFAEFGRPPPGTTTIIYVDTDTAEMRLRRMFSIVEPLVRLGDPRGFPGIDAHVTIWRCAEPRDTWARLWPELTTDILDPGI</sequence>
<keyword evidence="5 9" id="KW-0812">Transmembrane</keyword>
<comment type="subcellular location">
    <subcellularLocation>
        <location evidence="1">Cell membrane</location>
        <topology evidence="1">Multi-pass membrane protein</topology>
    </subcellularLocation>
</comment>
<dbReference type="Proteomes" id="UP000241647">
    <property type="component" value="Unassembled WGS sequence"/>
</dbReference>
<evidence type="ECO:0000256" key="9">
    <source>
        <dbReference type="SAM" id="Phobius"/>
    </source>
</evidence>
<evidence type="ECO:0000256" key="7">
    <source>
        <dbReference type="ARBA" id="ARBA00023136"/>
    </source>
</evidence>
<evidence type="ECO:0000256" key="3">
    <source>
        <dbReference type="ARBA" id="ARBA00022676"/>
    </source>
</evidence>
<organism evidence="11 12">
    <name type="scientific">Nocardia nova</name>
    <dbReference type="NCBI Taxonomy" id="37330"/>
    <lineage>
        <taxon>Bacteria</taxon>
        <taxon>Bacillati</taxon>
        <taxon>Actinomycetota</taxon>
        <taxon>Actinomycetes</taxon>
        <taxon>Mycobacteriales</taxon>
        <taxon>Nocardiaceae</taxon>
        <taxon>Nocardia</taxon>
    </lineage>
</organism>
<dbReference type="Pfam" id="PF13231">
    <property type="entry name" value="PMT_2"/>
    <property type="match status" value="1"/>
</dbReference>
<protein>
    <submittedName>
        <fullName evidence="11">Glycosyl transferase family 39</fullName>
    </submittedName>
</protein>
<feature type="transmembrane region" description="Helical" evidence="9">
    <location>
        <begin position="416"/>
        <end position="436"/>
    </location>
</feature>
<comment type="caution">
    <text evidence="11">The sequence shown here is derived from an EMBL/GenBank/DDBJ whole genome shotgun (WGS) entry which is preliminary data.</text>
</comment>
<evidence type="ECO:0000259" key="10">
    <source>
        <dbReference type="Pfam" id="PF13231"/>
    </source>
</evidence>
<gene>
    <name evidence="11" type="ORF">C8259_24760</name>
</gene>
<dbReference type="InterPro" id="IPR038731">
    <property type="entry name" value="RgtA/B/C-like"/>
</dbReference>
<keyword evidence="6 9" id="KW-1133">Transmembrane helix</keyword>
<evidence type="ECO:0000313" key="12">
    <source>
        <dbReference type="Proteomes" id="UP000241647"/>
    </source>
</evidence>
<name>A0A2T2YWV0_9NOCA</name>
<keyword evidence="4 11" id="KW-0808">Transferase</keyword>
<dbReference type="GO" id="GO:0005886">
    <property type="term" value="C:plasma membrane"/>
    <property type="evidence" value="ECO:0007669"/>
    <property type="project" value="UniProtKB-SubCell"/>
</dbReference>
<keyword evidence="3" id="KW-0328">Glycosyltransferase</keyword>
<dbReference type="PANTHER" id="PTHR33908">
    <property type="entry name" value="MANNOSYLTRANSFERASE YKCB-RELATED"/>
    <property type="match status" value="1"/>
</dbReference>
<dbReference type="GO" id="GO:0009103">
    <property type="term" value="P:lipopolysaccharide biosynthetic process"/>
    <property type="evidence" value="ECO:0007669"/>
    <property type="project" value="UniProtKB-ARBA"/>
</dbReference>
<proteinExistence type="predicted"/>
<feature type="transmembrane region" description="Helical" evidence="9">
    <location>
        <begin position="277"/>
        <end position="300"/>
    </location>
</feature>
<evidence type="ECO:0000313" key="11">
    <source>
        <dbReference type="EMBL" id="PSR59996.1"/>
    </source>
</evidence>
<feature type="transmembrane region" description="Helical" evidence="9">
    <location>
        <begin position="443"/>
        <end position="459"/>
    </location>
</feature>
<feature type="region of interest" description="Disordered" evidence="8">
    <location>
        <begin position="71"/>
        <end position="102"/>
    </location>
</feature>
<evidence type="ECO:0000256" key="8">
    <source>
        <dbReference type="SAM" id="MobiDB-lite"/>
    </source>
</evidence>
<feature type="transmembrane region" description="Helical" evidence="9">
    <location>
        <begin position="495"/>
        <end position="513"/>
    </location>
</feature>
<feature type="transmembrane region" description="Helical" evidence="9">
    <location>
        <begin position="180"/>
        <end position="199"/>
    </location>
</feature>
<feature type="transmembrane region" description="Helical" evidence="9">
    <location>
        <begin position="365"/>
        <end position="383"/>
    </location>
</feature>
<dbReference type="AlphaFoldDB" id="A0A2T2YWV0"/>
<evidence type="ECO:0000256" key="5">
    <source>
        <dbReference type="ARBA" id="ARBA00022692"/>
    </source>
</evidence>
<dbReference type="EMBL" id="PYHS01000015">
    <property type="protein sequence ID" value="PSR59996.1"/>
    <property type="molecule type" value="Genomic_DNA"/>
</dbReference>
<dbReference type="PANTHER" id="PTHR33908:SF11">
    <property type="entry name" value="MEMBRANE PROTEIN"/>
    <property type="match status" value="1"/>
</dbReference>
<keyword evidence="2" id="KW-1003">Cell membrane</keyword>
<evidence type="ECO:0000256" key="2">
    <source>
        <dbReference type="ARBA" id="ARBA00022475"/>
    </source>
</evidence>
<reference evidence="11 12" key="1">
    <citation type="submission" date="2018-02" db="EMBL/GenBank/DDBJ databases">
        <title>8 Nocardia nova and 1 Nocardia cyriacigeorgica strain used for evolution to TMP-SMX.</title>
        <authorList>
            <person name="Mehta H."/>
            <person name="Weng J."/>
            <person name="Shamoo Y."/>
        </authorList>
    </citation>
    <scope>NUCLEOTIDE SEQUENCE [LARGE SCALE GENOMIC DNA]</scope>
    <source>
        <strain evidence="11 12">ATCC 33727</strain>
    </source>
</reference>
<feature type="transmembrane region" description="Helical" evidence="9">
    <location>
        <begin position="246"/>
        <end position="265"/>
    </location>
</feature>
<accession>A0A2T2YWV0</accession>
<dbReference type="GO" id="GO:0016763">
    <property type="term" value="F:pentosyltransferase activity"/>
    <property type="evidence" value="ECO:0007669"/>
    <property type="project" value="TreeGrafter"/>
</dbReference>
<keyword evidence="7 9" id="KW-0472">Membrane</keyword>
<feature type="compositionally biased region" description="Basic residues" evidence="8">
    <location>
        <begin position="46"/>
        <end position="58"/>
    </location>
</feature>
<evidence type="ECO:0000256" key="4">
    <source>
        <dbReference type="ARBA" id="ARBA00022679"/>
    </source>
</evidence>
<dbReference type="InterPro" id="IPR050297">
    <property type="entry name" value="LipidA_mod_glycosyltrf_83"/>
</dbReference>
<evidence type="ECO:0000256" key="6">
    <source>
        <dbReference type="ARBA" id="ARBA00022989"/>
    </source>
</evidence>
<feature type="domain" description="Glycosyltransferase RgtA/B/C/D-like" evidence="10">
    <location>
        <begin position="223"/>
        <end position="383"/>
    </location>
</feature>
<feature type="transmembrane region" description="Helical" evidence="9">
    <location>
        <begin position="465"/>
        <end position="483"/>
    </location>
</feature>